<sequence length="211" mass="24298">MKYILTFMVLALCGSLALAQTDAKAKAILDKTVEHIKSYAAVEIVFDLSMINKAEDINETHHGKAYMKDKMYRIDVMDVINYFDGEVIYTYMPDQEEVNIKNPDENEDEMLNPSILFDIHNQKFTQKLVEDKDGKAYIELTPKQSHKQISKIGVWINTKTNMVEKVTSFGKDGNDVVITIKSLKKPEQELDVNFFRFDKDAHPEVDVIDLR</sequence>
<dbReference type="SUPFAM" id="SSF89392">
    <property type="entry name" value="Prokaryotic lipoproteins and lipoprotein localization factors"/>
    <property type="match status" value="1"/>
</dbReference>
<proteinExistence type="predicted"/>
<evidence type="ECO:0000256" key="1">
    <source>
        <dbReference type="ARBA" id="ARBA00022729"/>
    </source>
</evidence>
<dbReference type="Proteomes" id="UP000283589">
    <property type="component" value="Unassembled WGS sequence"/>
</dbReference>
<evidence type="ECO:0000313" key="4">
    <source>
        <dbReference type="Proteomes" id="UP000283589"/>
    </source>
</evidence>
<dbReference type="STRING" id="1121130.GCA_000519105_02713"/>
<dbReference type="InterPro" id="IPR029046">
    <property type="entry name" value="LolA/LolB/LppX"/>
</dbReference>
<keyword evidence="3" id="KW-0449">Lipoprotein</keyword>
<evidence type="ECO:0000256" key="2">
    <source>
        <dbReference type="SAM" id="SignalP"/>
    </source>
</evidence>
<evidence type="ECO:0000313" key="3">
    <source>
        <dbReference type="EMBL" id="RGV33029.1"/>
    </source>
</evidence>
<gene>
    <name evidence="3" type="ORF">DWW18_11780</name>
</gene>
<comment type="caution">
    <text evidence="3">The sequence shown here is derived from an EMBL/GenBank/DDBJ whole genome shotgun (WGS) entry which is preliminary data.</text>
</comment>
<dbReference type="InterPro" id="IPR004564">
    <property type="entry name" value="OM_lipoprot_carrier_LolA-like"/>
</dbReference>
<dbReference type="AlphaFoldDB" id="A0A412WZ38"/>
<name>A0A412WZ38_9BACT</name>
<dbReference type="EMBL" id="QRZA01000015">
    <property type="protein sequence ID" value="RGV33029.1"/>
    <property type="molecule type" value="Genomic_DNA"/>
</dbReference>
<protein>
    <submittedName>
        <fullName evidence="3">Outer membrane lipoprotein carrier protein LolA</fullName>
    </submittedName>
</protein>
<accession>A0A412WZ38</accession>
<dbReference type="Pfam" id="PF03548">
    <property type="entry name" value="LolA"/>
    <property type="match status" value="1"/>
</dbReference>
<dbReference type="RefSeq" id="WP_118260702.1">
    <property type="nucleotide sequence ID" value="NZ_CALBWO010000005.1"/>
</dbReference>
<reference evidence="3 4" key="1">
    <citation type="submission" date="2018-08" db="EMBL/GenBank/DDBJ databases">
        <title>A genome reference for cultivated species of the human gut microbiota.</title>
        <authorList>
            <person name="Zou Y."/>
            <person name="Xue W."/>
            <person name="Luo G."/>
        </authorList>
    </citation>
    <scope>NUCLEOTIDE SEQUENCE [LARGE SCALE GENOMIC DNA]</scope>
    <source>
        <strain evidence="3 4">AF14-49</strain>
    </source>
</reference>
<keyword evidence="1 2" id="KW-0732">Signal</keyword>
<dbReference type="CDD" id="cd16325">
    <property type="entry name" value="LolA"/>
    <property type="match status" value="1"/>
</dbReference>
<feature type="signal peptide" evidence="2">
    <location>
        <begin position="1"/>
        <end position="19"/>
    </location>
</feature>
<feature type="chain" id="PRO_5019276445" evidence="2">
    <location>
        <begin position="20"/>
        <end position="211"/>
    </location>
</feature>
<organism evidence="3 4">
    <name type="scientific">Butyricimonas virosa</name>
    <dbReference type="NCBI Taxonomy" id="544645"/>
    <lineage>
        <taxon>Bacteria</taxon>
        <taxon>Pseudomonadati</taxon>
        <taxon>Bacteroidota</taxon>
        <taxon>Bacteroidia</taxon>
        <taxon>Bacteroidales</taxon>
        <taxon>Odoribacteraceae</taxon>
        <taxon>Butyricimonas</taxon>
    </lineage>
</organism>
<dbReference type="Gene3D" id="2.50.20.10">
    <property type="entry name" value="Lipoprotein localisation LolA/LolB/LppX"/>
    <property type="match status" value="1"/>
</dbReference>